<evidence type="ECO:0000256" key="1">
    <source>
        <dbReference type="ARBA" id="ARBA00004843"/>
    </source>
</evidence>
<dbReference type="NCBIfam" id="TIGR01771">
    <property type="entry name" value="L-LDH-NAD"/>
    <property type="match status" value="1"/>
</dbReference>
<dbReference type="AlphaFoldDB" id="A0A292IHL4"/>
<dbReference type="PRINTS" id="PR00086">
    <property type="entry name" value="LLDHDRGNASE"/>
</dbReference>
<dbReference type="GO" id="GO:0006096">
    <property type="term" value="P:glycolytic process"/>
    <property type="evidence" value="ECO:0007669"/>
    <property type="project" value="UniProtKB-UniRule"/>
</dbReference>
<evidence type="ECO:0000256" key="6">
    <source>
        <dbReference type="ARBA" id="ARBA00049258"/>
    </source>
</evidence>
<protein>
    <recommendedName>
        <fullName evidence="3 7">L-lactate dehydrogenase</fullName>
        <shortName evidence="7">L-LDH</shortName>
        <ecNumber evidence="3 7">1.1.1.27</ecNumber>
    </recommendedName>
</protein>
<feature type="binding site" evidence="7">
    <location>
        <position position="231"/>
    </location>
    <ligand>
        <name>substrate</name>
    </ligand>
</feature>
<reference evidence="12 13" key="1">
    <citation type="journal article" date="2015" name="Clin. Infect. Dis.">
        <title>Genomic Investigations unmask Mycoplasma amphoriforme, a new respiratory pathogen.</title>
        <authorList>
            <person name="Gillespie S.H."/>
            <person name="Ling C.L."/>
            <person name="Oravcova K."/>
            <person name="Pinheiro M."/>
            <person name="Wells L."/>
            <person name="Bryant J.M."/>
            <person name="McHugh T.D."/>
            <person name="Bebear C."/>
            <person name="Webster D."/>
            <person name="Harris S.R."/>
            <person name="Seth-Smith H.M."/>
            <person name="Thomson N.R."/>
        </authorList>
    </citation>
    <scope>NUCLEOTIDE SEQUENCE [LARGE SCALE GENOMIC DNA]</scope>
    <source>
        <strain evidence="12 13">A39</strain>
    </source>
</reference>
<keyword evidence="5 7" id="KW-0520">NAD</keyword>
<feature type="binding site" evidence="7">
    <location>
        <begin position="122"/>
        <end position="125"/>
    </location>
    <ligand>
        <name>substrate</name>
    </ligand>
</feature>
<evidence type="ECO:0000256" key="9">
    <source>
        <dbReference type="PIRSR" id="PIRSR000102-3"/>
    </source>
</evidence>
<dbReference type="InterPro" id="IPR001557">
    <property type="entry name" value="L-lactate/malate_DH"/>
</dbReference>
<accession>A0A292IHL4</accession>
<feature type="binding site" evidence="7">
    <location>
        <begin position="150"/>
        <end position="153"/>
    </location>
    <ligand>
        <name>substrate</name>
    </ligand>
</feature>
<dbReference type="GO" id="GO:0005737">
    <property type="term" value="C:cytoplasm"/>
    <property type="evidence" value="ECO:0007669"/>
    <property type="project" value="UniProtKB-SubCell"/>
</dbReference>
<evidence type="ECO:0000313" key="13">
    <source>
        <dbReference type="Proteomes" id="UP000261764"/>
    </source>
</evidence>
<evidence type="ECO:0000256" key="7">
    <source>
        <dbReference type="HAMAP-Rule" id="MF_00488"/>
    </source>
</evidence>
<dbReference type="InterPro" id="IPR011304">
    <property type="entry name" value="L-lactate_DH"/>
</dbReference>
<keyword evidence="13" id="KW-1185">Reference proteome</keyword>
<feature type="binding site" evidence="7">
    <location>
        <begin position="81"/>
        <end position="82"/>
    </location>
    <ligand>
        <name>NAD(+)</name>
        <dbReference type="ChEBI" id="CHEBI:57540"/>
    </ligand>
</feature>
<comment type="pathway">
    <text evidence="1 7">Fermentation; pyruvate fermentation to lactate; (S)-lactate from pyruvate: step 1/1.</text>
</comment>
<dbReference type="CDD" id="cd05291">
    <property type="entry name" value="HicDH_like"/>
    <property type="match status" value="1"/>
</dbReference>
<feature type="domain" description="Lactate/malate dehydrogenase C-terminal" evidence="11">
    <location>
        <begin position="147"/>
        <end position="310"/>
    </location>
</feature>
<comment type="catalytic activity">
    <reaction evidence="6 7">
        <text>(S)-lactate + NAD(+) = pyruvate + NADH + H(+)</text>
        <dbReference type="Rhea" id="RHEA:23444"/>
        <dbReference type="ChEBI" id="CHEBI:15361"/>
        <dbReference type="ChEBI" id="CHEBI:15378"/>
        <dbReference type="ChEBI" id="CHEBI:16651"/>
        <dbReference type="ChEBI" id="CHEBI:57540"/>
        <dbReference type="ChEBI" id="CHEBI:57945"/>
        <dbReference type="EC" id="1.1.1.27"/>
    </reaction>
</comment>
<dbReference type="Gene3D" id="3.90.110.10">
    <property type="entry name" value="Lactate dehydrogenase/glycoside hydrolase, family 4, C-terminal"/>
    <property type="match status" value="1"/>
</dbReference>
<dbReference type="Pfam" id="PF00056">
    <property type="entry name" value="Ldh_1_N"/>
    <property type="match status" value="1"/>
</dbReference>
<dbReference type="PANTHER" id="PTHR43128">
    <property type="entry name" value="L-2-HYDROXYCARBOXYLATE DEHYDROGENASE (NAD(P)(+))"/>
    <property type="match status" value="1"/>
</dbReference>
<feature type="binding site" evidence="7">
    <location>
        <position position="15"/>
    </location>
    <ligand>
        <name>NAD(+)</name>
        <dbReference type="ChEBI" id="CHEBI:57540"/>
    </ligand>
</feature>
<evidence type="ECO:0000256" key="8">
    <source>
        <dbReference type="PIRSR" id="PIRSR000102-1"/>
    </source>
</evidence>
<dbReference type="GO" id="GO:0004459">
    <property type="term" value="F:L-lactate dehydrogenase (NAD+) activity"/>
    <property type="evidence" value="ECO:0007669"/>
    <property type="project" value="UniProtKB-UniRule"/>
</dbReference>
<evidence type="ECO:0000313" key="12">
    <source>
        <dbReference type="EMBL" id="CDN40173.1"/>
    </source>
</evidence>
<keyword evidence="7" id="KW-0963">Cytoplasm</keyword>
<dbReference type="HAMAP" id="MF_00488">
    <property type="entry name" value="Lactate_dehydrog"/>
    <property type="match status" value="1"/>
</dbReference>
<dbReference type="Proteomes" id="UP000261764">
    <property type="component" value="Chromosome I"/>
</dbReference>
<dbReference type="PANTHER" id="PTHR43128:SF16">
    <property type="entry name" value="L-LACTATE DEHYDROGENASE"/>
    <property type="match status" value="1"/>
</dbReference>
<dbReference type="InterPro" id="IPR036291">
    <property type="entry name" value="NAD(P)-bd_dom_sf"/>
</dbReference>
<sequence>MTKDVKVVLIGSGNVGSSFLYAAINQGLSRSYGIIDINSTLRDAQVLDFEDSAWNNPVDFKIHAANYADLKNTEYLVITAGLPQKPGQTRLELAGANVKIMKEIARQVKESGFSGYTIIASNPLDVMTYTYLKTTGFPKNKVIGSGTTLDTARLRSFISRRMNVSNNSVQAFILGEHGDSSVTLFSQIKIDGIPFKNFENIHGINENNYETLLETPVRQKAYEIIKGKGSTYYGIGSALAYILKALINGTDEILPVCAYLDGEYGIHDVCVGVPSIVGKDGIAKVIEYPMNDKELKKFHASVDIIKKYNQEHV</sequence>
<comment type="similarity">
    <text evidence="2 7">Belongs to the LDH/MDH superfamily. LDH family.</text>
</comment>
<dbReference type="UniPathway" id="UPA00554">
    <property type="reaction ID" value="UER00611"/>
</dbReference>
<feature type="domain" description="Lactate/malate dehydrogenase N-terminal" evidence="10">
    <location>
        <begin position="5"/>
        <end position="144"/>
    </location>
</feature>
<organism evidence="12 13">
    <name type="scientific">Mycoplasma amphoriforme A39</name>
    <dbReference type="NCBI Taxonomy" id="572419"/>
    <lineage>
        <taxon>Bacteria</taxon>
        <taxon>Bacillati</taxon>
        <taxon>Mycoplasmatota</taxon>
        <taxon>Mollicutes</taxon>
        <taxon>Mycoplasmataceae</taxon>
        <taxon>Mycoplasma</taxon>
    </lineage>
</organism>
<comment type="caution">
    <text evidence="7">Lacks conserved residue(s) required for the propagation of feature annotation.</text>
</comment>
<dbReference type="NCBIfam" id="NF004863">
    <property type="entry name" value="PRK06223.1"/>
    <property type="match status" value="1"/>
</dbReference>
<evidence type="ECO:0000256" key="4">
    <source>
        <dbReference type="ARBA" id="ARBA00023002"/>
    </source>
</evidence>
<feature type="binding site" evidence="7">
    <location>
        <position position="145"/>
    </location>
    <ligand>
        <name>NAD(+)</name>
        <dbReference type="ChEBI" id="CHEBI:57540"/>
    </ligand>
</feature>
<dbReference type="EC" id="1.1.1.27" evidence="3 7"/>
<dbReference type="RefSeq" id="WP_343251514.1">
    <property type="nucleotide sequence ID" value="NZ_HG937516.1"/>
</dbReference>
<dbReference type="InterPro" id="IPR001236">
    <property type="entry name" value="Lactate/malate_DH_N"/>
</dbReference>
<feature type="binding site" evidence="7">
    <location>
        <position position="90"/>
    </location>
    <ligand>
        <name>substrate</name>
    </ligand>
</feature>
<evidence type="ECO:0000256" key="3">
    <source>
        <dbReference type="ARBA" id="ARBA00012967"/>
    </source>
</evidence>
<dbReference type="Pfam" id="PF02866">
    <property type="entry name" value="Ldh_1_C"/>
    <property type="match status" value="1"/>
</dbReference>
<gene>
    <name evidence="7" type="primary">ldh</name>
    <name evidence="12" type="ORF">MAMA39_00470</name>
</gene>
<dbReference type="SUPFAM" id="SSF56327">
    <property type="entry name" value="LDH C-terminal domain-like"/>
    <property type="match status" value="1"/>
</dbReference>
<feature type="binding site" evidence="7">
    <location>
        <begin position="120"/>
        <end position="122"/>
    </location>
    <ligand>
        <name>NAD(+)</name>
        <dbReference type="ChEBI" id="CHEBI:57540"/>
    </ligand>
</feature>
<dbReference type="PIRSF" id="PIRSF000102">
    <property type="entry name" value="Lac_mal_DH"/>
    <property type="match status" value="1"/>
</dbReference>
<dbReference type="KEGG" id="mamp:MAMA39_00470"/>
<dbReference type="EMBL" id="HG937516">
    <property type="protein sequence ID" value="CDN40173.1"/>
    <property type="molecule type" value="Genomic_DNA"/>
</dbReference>
<keyword evidence="7" id="KW-0597">Phosphoprotein</keyword>
<dbReference type="InterPro" id="IPR022383">
    <property type="entry name" value="Lactate/malate_DH_C"/>
</dbReference>
<dbReference type="SUPFAM" id="SSF51735">
    <property type="entry name" value="NAD(P)-binding Rossmann-fold domains"/>
    <property type="match status" value="1"/>
</dbReference>
<dbReference type="PROSITE" id="PS00064">
    <property type="entry name" value="L_LDH"/>
    <property type="match status" value="1"/>
</dbReference>
<name>A0A292IHL4_9MOLU</name>
<feature type="binding site" evidence="7">
    <location>
        <position position="67"/>
    </location>
    <ligand>
        <name>NAD(+)</name>
        <dbReference type="ChEBI" id="CHEBI:57540"/>
    </ligand>
</feature>
<evidence type="ECO:0000259" key="11">
    <source>
        <dbReference type="Pfam" id="PF02866"/>
    </source>
</evidence>
<feature type="binding site" evidence="7 9">
    <location>
        <position position="36"/>
    </location>
    <ligand>
        <name>NAD(+)</name>
        <dbReference type="ChEBI" id="CHEBI:57540"/>
    </ligand>
</feature>
<comment type="subunit">
    <text evidence="7">Homotetramer.</text>
</comment>
<feature type="active site" description="Proton acceptor" evidence="7 8">
    <location>
        <position position="177"/>
    </location>
</feature>
<evidence type="ECO:0000259" key="10">
    <source>
        <dbReference type="Pfam" id="PF00056"/>
    </source>
</evidence>
<evidence type="ECO:0000256" key="2">
    <source>
        <dbReference type="ARBA" id="ARBA00006054"/>
    </source>
</evidence>
<dbReference type="InterPro" id="IPR018177">
    <property type="entry name" value="L-lactate_DH_AS"/>
</dbReference>
<feature type="binding site" evidence="7">
    <location>
        <position position="84"/>
    </location>
    <ligand>
        <name>substrate</name>
    </ligand>
</feature>
<comment type="function">
    <text evidence="7">Catalyzes the conversion of lactate to pyruvate.</text>
</comment>
<comment type="subcellular location">
    <subcellularLocation>
        <location evidence="7">Cytoplasm</location>
    </subcellularLocation>
</comment>
<dbReference type="Gene3D" id="3.40.50.720">
    <property type="entry name" value="NAD(P)-binding Rossmann-like Domain"/>
    <property type="match status" value="1"/>
</dbReference>
<feature type="binding site" evidence="9">
    <location>
        <position position="97"/>
    </location>
    <ligand>
        <name>NAD(+)</name>
        <dbReference type="ChEBI" id="CHEBI:57540"/>
    </ligand>
</feature>
<dbReference type="GO" id="GO:0006089">
    <property type="term" value="P:lactate metabolic process"/>
    <property type="evidence" value="ECO:0007669"/>
    <property type="project" value="TreeGrafter"/>
</dbReference>
<feature type="binding site" evidence="9">
    <location>
        <begin position="11"/>
        <end position="16"/>
    </location>
    <ligand>
        <name>NAD(+)</name>
        <dbReference type="ChEBI" id="CHEBI:57540"/>
    </ligand>
</feature>
<dbReference type="NCBIfam" id="NF000824">
    <property type="entry name" value="PRK00066.1"/>
    <property type="match status" value="1"/>
</dbReference>
<keyword evidence="4 7" id="KW-0560">Oxidoreductase</keyword>
<proteinExistence type="inferred from homology"/>
<evidence type="ECO:0000256" key="5">
    <source>
        <dbReference type="ARBA" id="ARBA00023027"/>
    </source>
</evidence>
<dbReference type="InterPro" id="IPR015955">
    <property type="entry name" value="Lactate_DH/Glyco_Ohase_4_C"/>
</dbReference>
<feature type="modified residue" description="Phosphotyrosine" evidence="7">
    <location>
        <position position="222"/>
    </location>
</feature>